<sequence>MSKLGIKYFFPKLVVLNQNGLLGIFPWWWGGISLFIIGLWFLRERTYNWELCLILAGGVSNLLDRFLWGGVVDFPIFGFLPAFNLADLMIDLGIILILFKGFSKNL</sequence>
<evidence type="ECO:0000256" key="9">
    <source>
        <dbReference type="RuleBase" id="RU004181"/>
    </source>
</evidence>
<dbReference type="Proteomes" id="UP000177006">
    <property type="component" value="Unassembled WGS sequence"/>
</dbReference>
<keyword evidence="6" id="KW-0378">Hydrolase</keyword>
<keyword evidence="5" id="KW-0064">Aspartyl protease</keyword>
<keyword evidence="8 10" id="KW-0472">Membrane</keyword>
<comment type="similarity">
    <text evidence="1 9">Belongs to the peptidase A8 family.</text>
</comment>
<dbReference type="GO" id="GO:0004190">
    <property type="term" value="F:aspartic-type endopeptidase activity"/>
    <property type="evidence" value="ECO:0007669"/>
    <property type="project" value="UniProtKB-KW"/>
</dbReference>
<evidence type="ECO:0000256" key="7">
    <source>
        <dbReference type="ARBA" id="ARBA00022989"/>
    </source>
</evidence>
<feature type="transmembrane region" description="Helical" evidence="10">
    <location>
        <begin position="20"/>
        <end position="42"/>
    </location>
</feature>
<dbReference type="GO" id="GO:0006508">
    <property type="term" value="P:proteolysis"/>
    <property type="evidence" value="ECO:0007669"/>
    <property type="project" value="UniProtKB-KW"/>
</dbReference>
<reference evidence="11 12" key="1">
    <citation type="journal article" date="2016" name="Nat. Commun.">
        <title>Thousands of microbial genomes shed light on interconnected biogeochemical processes in an aquifer system.</title>
        <authorList>
            <person name="Anantharaman K."/>
            <person name="Brown C.T."/>
            <person name="Hug L.A."/>
            <person name="Sharon I."/>
            <person name="Castelle C.J."/>
            <person name="Probst A.J."/>
            <person name="Thomas B.C."/>
            <person name="Singh A."/>
            <person name="Wilkins M.J."/>
            <person name="Karaoz U."/>
            <person name="Brodie E.L."/>
            <person name="Williams K.H."/>
            <person name="Hubbard S.S."/>
            <person name="Banfield J.F."/>
        </authorList>
    </citation>
    <scope>NUCLEOTIDE SEQUENCE [LARGE SCALE GENOMIC DNA]</scope>
</reference>
<dbReference type="EMBL" id="MEZK01000020">
    <property type="protein sequence ID" value="OGD62548.1"/>
    <property type="molecule type" value="Genomic_DNA"/>
</dbReference>
<keyword evidence="7 10" id="KW-1133">Transmembrane helix</keyword>
<dbReference type="Pfam" id="PF01252">
    <property type="entry name" value="Peptidase_A8"/>
    <property type="match status" value="1"/>
</dbReference>
<name>A0A1F5E5B6_9BACT</name>
<dbReference type="AlphaFoldDB" id="A0A1F5E5B6"/>
<accession>A0A1F5E5B6</accession>
<keyword evidence="3" id="KW-0645">Protease</keyword>
<evidence type="ECO:0000256" key="8">
    <source>
        <dbReference type="ARBA" id="ARBA00023136"/>
    </source>
</evidence>
<proteinExistence type="inferred from homology"/>
<gene>
    <name evidence="11" type="ORF">A2160_05885</name>
</gene>
<evidence type="ECO:0000256" key="5">
    <source>
        <dbReference type="ARBA" id="ARBA00022750"/>
    </source>
</evidence>
<dbReference type="GO" id="GO:0016020">
    <property type="term" value="C:membrane"/>
    <property type="evidence" value="ECO:0007669"/>
    <property type="project" value="InterPro"/>
</dbReference>
<protein>
    <submittedName>
        <fullName evidence="11">Uncharacterized protein</fullName>
    </submittedName>
</protein>
<dbReference type="InterPro" id="IPR001872">
    <property type="entry name" value="Peptidase_A8"/>
</dbReference>
<dbReference type="STRING" id="1797457.A2160_05885"/>
<organism evidence="11 12">
    <name type="scientific">Candidatus Beckwithbacteria bacterium RBG_13_42_9</name>
    <dbReference type="NCBI Taxonomy" id="1797457"/>
    <lineage>
        <taxon>Bacteria</taxon>
        <taxon>Candidatus Beckwithiibacteriota</taxon>
    </lineage>
</organism>
<evidence type="ECO:0000313" key="12">
    <source>
        <dbReference type="Proteomes" id="UP000177006"/>
    </source>
</evidence>
<evidence type="ECO:0000256" key="4">
    <source>
        <dbReference type="ARBA" id="ARBA00022692"/>
    </source>
</evidence>
<evidence type="ECO:0000256" key="2">
    <source>
        <dbReference type="ARBA" id="ARBA00022475"/>
    </source>
</evidence>
<dbReference type="PROSITE" id="PS00855">
    <property type="entry name" value="SPASE_II"/>
    <property type="match status" value="1"/>
</dbReference>
<comment type="caution">
    <text evidence="11">The sequence shown here is derived from an EMBL/GenBank/DDBJ whole genome shotgun (WGS) entry which is preliminary data.</text>
</comment>
<feature type="transmembrane region" description="Helical" evidence="10">
    <location>
        <begin position="74"/>
        <end position="99"/>
    </location>
</feature>
<evidence type="ECO:0000256" key="10">
    <source>
        <dbReference type="SAM" id="Phobius"/>
    </source>
</evidence>
<evidence type="ECO:0000256" key="1">
    <source>
        <dbReference type="ARBA" id="ARBA00006139"/>
    </source>
</evidence>
<keyword evidence="4 10" id="KW-0812">Transmembrane</keyword>
<dbReference type="PANTHER" id="PTHR33695:SF1">
    <property type="entry name" value="LIPOPROTEIN SIGNAL PEPTIDASE"/>
    <property type="match status" value="1"/>
</dbReference>
<evidence type="ECO:0000313" key="11">
    <source>
        <dbReference type="EMBL" id="OGD62548.1"/>
    </source>
</evidence>
<dbReference type="PANTHER" id="PTHR33695">
    <property type="entry name" value="LIPOPROTEIN SIGNAL PEPTIDASE"/>
    <property type="match status" value="1"/>
</dbReference>
<evidence type="ECO:0000256" key="6">
    <source>
        <dbReference type="ARBA" id="ARBA00022801"/>
    </source>
</evidence>
<feature type="transmembrane region" description="Helical" evidence="10">
    <location>
        <begin position="49"/>
        <end position="68"/>
    </location>
</feature>
<dbReference type="PRINTS" id="PR00781">
    <property type="entry name" value="LIPOSIGPTASE"/>
</dbReference>
<evidence type="ECO:0000256" key="3">
    <source>
        <dbReference type="ARBA" id="ARBA00022670"/>
    </source>
</evidence>
<keyword evidence="2" id="KW-1003">Cell membrane</keyword>